<sequence>MTTLYGPEARERIWSLIKDTRVAMLATHTATGLLHARPMMPQIRHPEDKAFDGVLWFFTGADTGKMAEIEANPAALLTFSDSKGHNYVAMNGTVTISRDPAIIEELWSAADKAWFPDGKDDPNLRLLRFEASDAEFWDSPGLVAAGIAFLQALVTGERADPGDHGQADLDIPDFPEARSASRGDGPRSASEPLREKVPASVAPRDPL</sequence>
<gene>
    <name evidence="3" type="ORF">PQU94_16410</name>
</gene>
<dbReference type="Pfam" id="PF16242">
    <property type="entry name" value="Pyrid_ox_like"/>
    <property type="match status" value="1"/>
</dbReference>
<comment type="caution">
    <text evidence="3">The sequence shown here is derived from an EMBL/GenBank/DDBJ whole genome shotgun (WGS) entry which is preliminary data.</text>
</comment>
<feature type="domain" description="General stress protein FMN-binding split barrel" evidence="2">
    <location>
        <begin position="9"/>
        <end position="160"/>
    </location>
</feature>
<evidence type="ECO:0000259" key="2">
    <source>
        <dbReference type="Pfam" id="PF16242"/>
    </source>
</evidence>
<accession>A0ABT5IIS7</accession>
<dbReference type="Proteomes" id="UP001216595">
    <property type="component" value="Unassembled WGS sequence"/>
</dbReference>
<dbReference type="PANTHER" id="PTHR34818:SF1">
    <property type="entry name" value="PROTEIN BLI-3"/>
    <property type="match status" value="1"/>
</dbReference>
<evidence type="ECO:0000256" key="1">
    <source>
        <dbReference type="SAM" id="MobiDB-lite"/>
    </source>
</evidence>
<evidence type="ECO:0000313" key="3">
    <source>
        <dbReference type="EMBL" id="MDC7695862.1"/>
    </source>
</evidence>
<dbReference type="Gene3D" id="2.30.110.10">
    <property type="entry name" value="Electron Transport, Fmn-binding Protein, Chain A"/>
    <property type="match status" value="1"/>
</dbReference>
<dbReference type="EMBL" id="JAQQKW010000012">
    <property type="protein sequence ID" value="MDC7695862.1"/>
    <property type="molecule type" value="Genomic_DNA"/>
</dbReference>
<dbReference type="InterPro" id="IPR052917">
    <property type="entry name" value="Stress-Dev_Protein"/>
</dbReference>
<organism evidence="3 4">
    <name type="scientific">Asticcacaulis currens</name>
    <dbReference type="NCBI Taxonomy" id="2984210"/>
    <lineage>
        <taxon>Bacteria</taxon>
        <taxon>Pseudomonadati</taxon>
        <taxon>Pseudomonadota</taxon>
        <taxon>Alphaproteobacteria</taxon>
        <taxon>Caulobacterales</taxon>
        <taxon>Caulobacteraceae</taxon>
        <taxon>Asticcacaulis</taxon>
    </lineage>
</organism>
<keyword evidence="4" id="KW-1185">Reference proteome</keyword>
<protein>
    <submittedName>
        <fullName evidence="3">Pyridoxamine 5'-phosphate oxidase family protein</fullName>
    </submittedName>
</protein>
<feature type="region of interest" description="Disordered" evidence="1">
    <location>
        <begin position="159"/>
        <end position="207"/>
    </location>
</feature>
<dbReference type="RefSeq" id="WP_272742513.1">
    <property type="nucleotide sequence ID" value="NZ_JAQQKW010000012.1"/>
</dbReference>
<proteinExistence type="predicted"/>
<evidence type="ECO:0000313" key="4">
    <source>
        <dbReference type="Proteomes" id="UP001216595"/>
    </source>
</evidence>
<dbReference type="SUPFAM" id="SSF50475">
    <property type="entry name" value="FMN-binding split barrel"/>
    <property type="match status" value="1"/>
</dbReference>
<dbReference type="PANTHER" id="PTHR34818">
    <property type="entry name" value="PROTEIN BLI-3"/>
    <property type="match status" value="1"/>
</dbReference>
<name>A0ABT5IIS7_9CAUL</name>
<reference evidence="3 4" key="1">
    <citation type="submission" date="2023-01" db="EMBL/GenBank/DDBJ databases">
        <title>Novel species of the genus Asticcacaulis isolated from rivers.</title>
        <authorList>
            <person name="Lu H."/>
        </authorList>
    </citation>
    <scope>NUCLEOTIDE SEQUENCE [LARGE SCALE GENOMIC DNA]</scope>
    <source>
        <strain evidence="3 4">DXS10W</strain>
    </source>
</reference>
<dbReference type="InterPro" id="IPR012349">
    <property type="entry name" value="Split_barrel_FMN-bd"/>
</dbReference>
<dbReference type="InterPro" id="IPR038725">
    <property type="entry name" value="YdaG_split_barrel_FMN-bd"/>
</dbReference>
<feature type="compositionally biased region" description="Basic and acidic residues" evidence="1">
    <location>
        <begin position="175"/>
        <end position="185"/>
    </location>
</feature>